<gene>
    <name evidence="3" type="ORF">EJ05DRAFT_477689</name>
</gene>
<proteinExistence type="predicted"/>
<keyword evidence="2" id="KW-1133">Transmembrane helix</keyword>
<organism evidence="3 4">
    <name type="scientific">Pseudovirgaria hyperparasitica</name>
    <dbReference type="NCBI Taxonomy" id="470096"/>
    <lineage>
        <taxon>Eukaryota</taxon>
        <taxon>Fungi</taxon>
        <taxon>Dikarya</taxon>
        <taxon>Ascomycota</taxon>
        <taxon>Pezizomycotina</taxon>
        <taxon>Dothideomycetes</taxon>
        <taxon>Dothideomycetes incertae sedis</taxon>
        <taxon>Acrospermales</taxon>
        <taxon>Acrospermaceae</taxon>
        <taxon>Pseudovirgaria</taxon>
    </lineage>
</organism>
<keyword evidence="4" id="KW-1185">Reference proteome</keyword>
<evidence type="ECO:0000256" key="1">
    <source>
        <dbReference type="SAM" id="MobiDB-lite"/>
    </source>
</evidence>
<evidence type="ECO:0000313" key="3">
    <source>
        <dbReference type="EMBL" id="KAF2756570.1"/>
    </source>
</evidence>
<keyword evidence="2" id="KW-0812">Transmembrane</keyword>
<dbReference type="EMBL" id="ML996575">
    <property type="protein sequence ID" value="KAF2756570.1"/>
    <property type="molecule type" value="Genomic_DNA"/>
</dbReference>
<dbReference type="AlphaFoldDB" id="A0A6A6W3Q8"/>
<sequence>MTSHKGAVRASIPSRGSYLGGGQSDRLPRGRQLSRRRSFAFGLVGKMGYGRSNRTLNGLDGKKEWRVFRKTSILRLSYWAHLIFSEGLIWYTTDPPMHTAS</sequence>
<reference evidence="3" key="1">
    <citation type="journal article" date="2020" name="Stud. Mycol.">
        <title>101 Dothideomycetes genomes: a test case for predicting lifestyles and emergence of pathogens.</title>
        <authorList>
            <person name="Haridas S."/>
            <person name="Albert R."/>
            <person name="Binder M."/>
            <person name="Bloem J."/>
            <person name="Labutti K."/>
            <person name="Salamov A."/>
            <person name="Andreopoulos B."/>
            <person name="Baker S."/>
            <person name="Barry K."/>
            <person name="Bills G."/>
            <person name="Bluhm B."/>
            <person name="Cannon C."/>
            <person name="Castanera R."/>
            <person name="Culley D."/>
            <person name="Daum C."/>
            <person name="Ezra D."/>
            <person name="Gonzalez J."/>
            <person name="Henrissat B."/>
            <person name="Kuo A."/>
            <person name="Liang C."/>
            <person name="Lipzen A."/>
            <person name="Lutzoni F."/>
            <person name="Magnuson J."/>
            <person name="Mondo S."/>
            <person name="Nolan M."/>
            <person name="Ohm R."/>
            <person name="Pangilinan J."/>
            <person name="Park H.-J."/>
            <person name="Ramirez L."/>
            <person name="Alfaro M."/>
            <person name="Sun H."/>
            <person name="Tritt A."/>
            <person name="Yoshinaga Y."/>
            <person name="Zwiers L.-H."/>
            <person name="Turgeon B."/>
            <person name="Goodwin S."/>
            <person name="Spatafora J."/>
            <person name="Crous P."/>
            <person name="Grigoriev I."/>
        </authorList>
    </citation>
    <scope>NUCLEOTIDE SEQUENCE</scope>
    <source>
        <strain evidence="3">CBS 121739</strain>
    </source>
</reference>
<evidence type="ECO:0000313" key="4">
    <source>
        <dbReference type="Proteomes" id="UP000799437"/>
    </source>
</evidence>
<protein>
    <submittedName>
        <fullName evidence="3">Uncharacterized protein</fullName>
    </submittedName>
</protein>
<name>A0A6A6W3Q8_9PEZI</name>
<dbReference type="Proteomes" id="UP000799437">
    <property type="component" value="Unassembled WGS sequence"/>
</dbReference>
<dbReference type="RefSeq" id="XP_033599021.1">
    <property type="nucleotide sequence ID" value="XM_033744293.1"/>
</dbReference>
<evidence type="ECO:0000256" key="2">
    <source>
        <dbReference type="SAM" id="Phobius"/>
    </source>
</evidence>
<feature type="transmembrane region" description="Helical" evidence="2">
    <location>
        <begin position="72"/>
        <end position="91"/>
    </location>
</feature>
<dbReference type="GeneID" id="54485347"/>
<keyword evidence="2" id="KW-0472">Membrane</keyword>
<feature type="region of interest" description="Disordered" evidence="1">
    <location>
        <begin position="1"/>
        <end position="33"/>
    </location>
</feature>
<accession>A0A6A6W3Q8</accession>